<evidence type="ECO:0008006" key="4">
    <source>
        <dbReference type="Google" id="ProtNLM"/>
    </source>
</evidence>
<reference evidence="2 3" key="1">
    <citation type="submission" date="2019-05" db="EMBL/GenBank/DDBJ databases">
        <title>Whole genome sequence analysis of Cupriavidus campinensis S14E4C strain.</title>
        <authorList>
            <person name="Abbaszade G."/>
            <person name="Szabo A."/>
            <person name="Toumi M."/>
            <person name="Toth E."/>
        </authorList>
    </citation>
    <scope>NUCLEOTIDE SEQUENCE [LARGE SCALE GENOMIC DNA]</scope>
    <source>
        <strain evidence="2 3">S14E4C</strain>
    </source>
</reference>
<evidence type="ECO:0000313" key="2">
    <source>
        <dbReference type="EMBL" id="TSP11002.1"/>
    </source>
</evidence>
<proteinExistence type="predicted"/>
<keyword evidence="1" id="KW-0812">Transmembrane</keyword>
<dbReference type="InterPro" id="IPR042094">
    <property type="entry name" value="T2SS_GspF_sf"/>
</dbReference>
<dbReference type="Proteomes" id="UP000318943">
    <property type="component" value="Unassembled WGS sequence"/>
</dbReference>
<feature type="transmembrane region" description="Helical" evidence="1">
    <location>
        <begin position="177"/>
        <end position="195"/>
    </location>
</feature>
<dbReference type="PANTHER" id="PTHR30012">
    <property type="entry name" value="GENERAL SECRETION PATHWAY PROTEIN"/>
    <property type="match status" value="1"/>
</dbReference>
<evidence type="ECO:0000256" key="1">
    <source>
        <dbReference type="SAM" id="Phobius"/>
    </source>
</evidence>
<organism evidence="2 3">
    <name type="scientific">Cupriavidus campinensis</name>
    <dbReference type="NCBI Taxonomy" id="151783"/>
    <lineage>
        <taxon>Bacteria</taxon>
        <taxon>Pseudomonadati</taxon>
        <taxon>Pseudomonadota</taxon>
        <taxon>Betaproteobacteria</taxon>
        <taxon>Burkholderiales</taxon>
        <taxon>Burkholderiaceae</taxon>
        <taxon>Cupriavidus</taxon>
    </lineage>
</organism>
<keyword evidence="3" id="KW-1185">Reference proteome</keyword>
<comment type="caution">
    <text evidence="2">The sequence shown here is derived from an EMBL/GenBank/DDBJ whole genome shotgun (WGS) entry which is preliminary data.</text>
</comment>
<keyword evidence="1" id="KW-1133">Transmembrane helix</keyword>
<accession>A0ABY3EJ76</accession>
<feature type="transmembrane region" description="Helical" evidence="1">
    <location>
        <begin position="320"/>
        <end position="343"/>
    </location>
</feature>
<dbReference type="PANTHER" id="PTHR30012:SF0">
    <property type="entry name" value="TYPE II SECRETION SYSTEM PROTEIN F-RELATED"/>
    <property type="match status" value="1"/>
</dbReference>
<dbReference type="InterPro" id="IPR003004">
    <property type="entry name" value="GspF/PilC"/>
</dbReference>
<dbReference type="Gene3D" id="1.20.81.30">
    <property type="entry name" value="Type II secretion system (T2SS), domain F"/>
    <property type="match status" value="1"/>
</dbReference>
<dbReference type="RefSeq" id="WP_144200173.1">
    <property type="nucleotide sequence ID" value="NZ_CAJPVH010000008.1"/>
</dbReference>
<protein>
    <recommendedName>
        <fullName evidence="4">Type II secretion system protein GspF domain-containing protein</fullName>
    </recommendedName>
</protein>
<dbReference type="EMBL" id="VCIZ01000012">
    <property type="protein sequence ID" value="TSP11002.1"/>
    <property type="molecule type" value="Genomic_DNA"/>
</dbReference>
<sequence length="364" mass="40758">MILESIRRSIARAMFFYKRDEIYETLTRSMEQGGSARTPLLSVVFEGKGDRAAERNSLIAIAHYGVQNRLENGLTLSEAMRPVIPAEEAMMIDGGEVNGKLLEAIRSAQHSKQVSDQISDLVRAAMHQPIVAAVGFLATSVFLGFFIWPDFLQATPKKYWDGWAYACLDLQMKSAKYWPATTAVLLLAVLYRWSLPRWTGHVRKFVDHIPPWSAYRDARAASLFTGLGSLIESGLTIDQSFERISREASPYMRWHIEAMRLRYKEHPTKPLHALDTGLFSTSMLDLVAESASQRTFDATLQYVGRTAMSAIVKSVRRTAILGNGIFLTIIFLLFMWLTAAMAIGSTDAGERQSREAAGSTYSTR</sequence>
<name>A0ABY3EJ76_9BURK</name>
<feature type="transmembrane region" description="Helical" evidence="1">
    <location>
        <begin position="130"/>
        <end position="148"/>
    </location>
</feature>
<evidence type="ECO:0000313" key="3">
    <source>
        <dbReference type="Proteomes" id="UP000318943"/>
    </source>
</evidence>
<keyword evidence="1" id="KW-0472">Membrane</keyword>
<gene>
    <name evidence="2" type="ORF">FGG12_19250</name>
</gene>